<dbReference type="RefSeq" id="WP_102889164.1">
    <property type="nucleotide sequence ID" value="NZ_NFMF01000003.1"/>
</dbReference>
<feature type="transmembrane region" description="Helical" evidence="1">
    <location>
        <begin position="64"/>
        <end position="81"/>
    </location>
</feature>
<keyword evidence="1" id="KW-1133">Transmembrane helix</keyword>
<evidence type="ECO:0000313" key="3">
    <source>
        <dbReference type="Proteomes" id="UP000242958"/>
    </source>
</evidence>
<sequence length="158" mass="18179">MTPFIFAIGISKVWIEKNIIIGLSAIIISLALVIAQLVILNVAKKQMVTKKINILNISQDKESWLLAVYITYFVPFVESYFGKDFTVNNWILVFVGIVLLILSQKTVNNPILKILGYKIYSIETEQGVDMMLITKKELRNRNSLSRVVRLFEYYVMEV</sequence>
<comment type="caution">
    <text evidence="2">The sequence shown here is derived from an EMBL/GenBank/DDBJ whole genome shotgun (WGS) entry which is preliminary data.</text>
</comment>
<organism evidence="2 3">
    <name type="scientific">Megasphaera hutchinsoni</name>
    <dbReference type="NCBI Taxonomy" id="1588748"/>
    <lineage>
        <taxon>Bacteria</taxon>
        <taxon>Bacillati</taxon>
        <taxon>Bacillota</taxon>
        <taxon>Negativicutes</taxon>
        <taxon>Veillonellales</taxon>
        <taxon>Veillonellaceae</taxon>
        <taxon>Megasphaera</taxon>
    </lineage>
</organism>
<dbReference type="EMBL" id="NFMF01000003">
    <property type="protein sequence ID" value="PNH22112.1"/>
    <property type="molecule type" value="Genomic_DNA"/>
</dbReference>
<reference evidence="2 3" key="1">
    <citation type="submission" date="2017-05" db="EMBL/GenBank/DDBJ databases">
        <authorList>
            <person name="Song R."/>
            <person name="Chenine A.L."/>
            <person name="Ruprecht R.M."/>
        </authorList>
    </citation>
    <scope>NUCLEOTIDE SEQUENCE [LARGE SCALE GENOMIC DNA]</scope>
    <source>
        <strain evidence="2 3">KA00229</strain>
    </source>
</reference>
<protein>
    <submittedName>
        <fullName evidence="2">Uncharacterized protein</fullName>
    </submittedName>
</protein>
<evidence type="ECO:0000313" key="2">
    <source>
        <dbReference type="EMBL" id="PNH22112.1"/>
    </source>
</evidence>
<accession>A0A2J8BBF8</accession>
<keyword evidence="1" id="KW-0472">Membrane</keyword>
<dbReference type="Proteomes" id="UP000242958">
    <property type="component" value="Unassembled WGS sequence"/>
</dbReference>
<name>A0A2J8BBF8_9FIRM</name>
<evidence type="ECO:0000256" key="1">
    <source>
        <dbReference type="SAM" id="Phobius"/>
    </source>
</evidence>
<gene>
    <name evidence="2" type="ORF">CAL30_02285</name>
</gene>
<proteinExistence type="predicted"/>
<keyword evidence="1" id="KW-0812">Transmembrane</keyword>
<feature type="transmembrane region" description="Helical" evidence="1">
    <location>
        <begin position="87"/>
        <end position="103"/>
    </location>
</feature>
<dbReference type="AlphaFoldDB" id="A0A2J8BBF8"/>
<feature type="transmembrane region" description="Helical" evidence="1">
    <location>
        <begin position="20"/>
        <end position="43"/>
    </location>
</feature>